<evidence type="ECO:0000313" key="2">
    <source>
        <dbReference type="EMBL" id="GGG58173.1"/>
    </source>
</evidence>
<accession>A0A917LUS7</accession>
<dbReference type="SUPFAM" id="SSF51735">
    <property type="entry name" value="NAD(P)-binding Rossmann-fold domains"/>
    <property type="match status" value="1"/>
</dbReference>
<dbReference type="EMBL" id="BMFQ01000004">
    <property type="protein sequence ID" value="GGG58173.1"/>
    <property type="molecule type" value="Genomic_DNA"/>
</dbReference>
<sequence length="324" mass="36529">MREQQVSITGGSGHLGTCLIELLLEKGFLVKALYRNYKPPISHRSLTWVQGDVSDKTILKQLVQDSTAIIHCAGMISVGKVNKEDVYNTNVIGTENVINACLNSDIKFIFISSSNAVKETKANEIFDENRPYKTKNDFLYGYTKALSEQLVLKAVSNNNLDAIIIRPTSIIGCPDHKPSHFGKTILDIYNKKIPALTTGGYDLVDIRDLSETIINSIQLGEKGEIYLVGGNFYSLKQIARIVNPDHKFIYISLNLLIFLLPLIQIYDTHFPLEWPITNESLKILKRAPKKVDSSKAIKELKHKIRPIEDTLTDLINWFNKQNLS</sequence>
<dbReference type="RefSeq" id="WP_188466579.1">
    <property type="nucleotide sequence ID" value="NZ_BMFQ01000004.1"/>
</dbReference>
<dbReference type="Gene3D" id="3.40.50.720">
    <property type="entry name" value="NAD(P)-binding Rossmann-like Domain"/>
    <property type="match status" value="1"/>
</dbReference>
<dbReference type="PANTHER" id="PTHR43245">
    <property type="entry name" value="BIFUNCTIONAL POLYMYXIN RESISTANCE PROTEIN ARNA"/>
    <property type="match status" value="1"/>
</dbReference>
<dbReference type="InterPro" id="IPR050177">
    <property type="entry name" value="Lipid_A_modif_metabolic_enz"/>
</dbReference>
<evidence type="ECO:0000313" key="3">
    <source>
        <dbReference type="Proteomes" id="UP000625976"/>
    </source>
</evidence>
<dbReference type="InterPro" id="IPR001509">
    <property type="entry name" value="Epimerase_deHydtase"/>
</dbReference>
<evidence type="ECO:0000259" key="1">
    <source>
        <dbReference type="Pfam" id="PF01370"/>
    </source>
</evidence>
<gene>
    <name evidence="2" type="ORF">GCM10010976_31270</name>
</gene>
<dbReference type="Pfam" id="PF01370">
    <property type="entry name" value="Epimerase"/>
    <property type="match status" value="1"/>
</dbReference>
<name>A0A917LUS7_9FLAO</name>
<dbReference type="Proteomes" id="UP000625976">
    <property type="component" value="Unassembled WGS sequence"/>
</dbReference>
<reference evidence="2" key="2">
    <citation type="submission" date="2020-09" db="EMBL/GenBank/DDBJ databases">
        <authorList>
            <person name="Sun Q."/>
            <person name="Zhou Y."/>
        </authorList>
    </citation>
    <scope>NUCLEOTIDE SEQUENCE</scope>
    <source>
        <strain evidence="2">CGMCC 1.12751</strain>
    </source>
</reference>
<organism evidence="2 3">
    <name type="scientific">Bizionia arctica</name>
    <dbReference type="NCBI Taxonomy" id="1495645"/>
    <lineage>
        <taxon>Bacteria</taxon>
        <taxon>Pseudomonadati</taxon>
        <taxon>Bacteroidota</taxon>
        <taxon>Flavobacteriia</taxon>
        <taxon>Flavobacteriales</taxon>
        <taxon>Flavobacteriaceae</taxon>
        <taxon>Bizionia</taxon>
    </lineage>
</organism>
<dbReference type="InterPro" id="IPR036291">
    <property type="entry name" value="NAD(P)-bd_dom_sf"/>
</dbReference>
<dbReference type="AlphaFoldDB" id="A0A917LUS7"/>
<feature type="domain" description="NAD-dependent epimerase/dehydratase" evidence="1">
    <location>
        <begin position="7"/>
        <end position="229"/>
    </location>
</feature>
<keyword evidence="3" id="KW-1185">Reference proteome</keyword>
<reference evidence="2" key="1">
    <citation type="journal article" date="2014" name="Int. J. Syst. Evol. Microbiol.">
        <title>Complete genome sequence of Corynebacterium casei LMG S-19264T (=DSM 44701T), isolated from a smear-ripened cheese.</title>
        <authorList>
            <consortium name="US DOE Joint Genome Institute (JGI-PGF)"/>
            <person name="Walter F."/>
            <person name="Albersmeier A."/>
            <person name="Kalinowski J."/>
            <person name="Ruckert C."/>
        </authorList>
    </citation>
    <scope>NUCLEOTIDE SEQUENCE</scope>
    <source>
        <strain evidence="2">CGMCC 1.12751</strain>
    </source>
</reference>
<proteinExistence type="predicted"/>
<comment type="caution">
    <text evidence="2">The sequence shown here is derived from an EMBL/GenBank/DDBJ whole genome shotgun (WGS) entry which is preliminary data.</text>
</comment>
<protein>
    <recommendedName>
        <fullName evidence="1">NAD-dependent epimerase/dehydratase domain-containing protein</fullName>
    </recommendedName>
</protein>